<reference evidence="2 3" key="1">
    <citation type="submission" date="2019-02" db="EMBL/GenBank/DDBJ databases">
        <title>Deep-cultivation of Planctomycetes and their phenomic and genomic characterization uncovers novel biology.</title>
        <authorList>
            <person name="Wiegand S."/>
            <person name="Jogler M."/>
            <person name="Boedeker C."/>
            <person name="Pinto D."/>
            <person name="Vollmers J."/>
            <person name="Rivas-Marin E."/>
            <person name="Kohn T."/>
            <person name="Peeters S.H."/>
            <person name="Heuer A."/>
            <person name="Rast P."/>
            <person name="Oberbeckmann S."/>
            <person name="Bunk B."/>
            <person name="Jeske O."/>
            <person name="Meyerdierks A."/>
            <person name="Storesund J.E."/>
            <person name="Kallscheuer N."/>
            <person name="Luecker S."/>
            <person name="Lage O.M."/>
            <person name="Pohl T."/>
            <person name="Merkel B.J."/>
            <person name="Hornburger P."/>
            <person name="Mueller R.-W."/>
            <person name="Bruemmer F."/>
            <person name="Labrenz M."/>
            <person name="Spormann A.M."/>
            <person name="Op Den Camp H."/>
            <person name="Overmann J."/>
            <person name="Amann R."/>
            <person name="Jetten M.S.M."/>
            <person name="Mascher T."/>
            <person name="Medema M.H."/>
            <person name="Devos D.P."/>
            <person name="Kaster A.-K."/>
            <person name="Ovreas L."/>
            <person name="Rohde M."/>
            <person name="Galperin M.Y."/>
            <person name="Jogler C."/>
        </authorList>
    </citation>
    <scope>NUCLEOTIDE SEQUENCE [LARGE SCALE GENOMIC DNA]</scope>
    <source>
        <strain evidence="2 3">Pla144</strain>
    </source>
</reference>
<comment type="caution">
    <text evidence="2">The sequence shown here is derived from an EMBL/GenBank/DDBJ whole genome shotgun (WGS) entry which is preliminary data.</text>
</comment>
<dbReference type="InterPro" id="IPR036237">
    <property type="entry name" value="Xyl_isomerase-like_sf"/>
</dbReference>
<organism evidence="2 3">
    <name type="scientific">Bythopirellula polymerisocia</name>
    <dbReference type="NCBI Taxonomy" id="2528003"/>
    <lineage>
        <taxon>Bacteria</taxon>
        <taxon>Pseudomonadati</taxon>
        <taxon>Planctomycetota</taxon>
        <taxon>Planctomycetia</taxon>
        <taxon>Pirellulales</taxon>
        <taxon>Lacipirellulaceae</taxon>
        <taxon>Bythopirellula</taxon>
    </lineage>
</organism>
<dbReference type="SUPFAM" id="SSF51658">
    <property type="entry name" value="Xylose isomerase-like"/>
    <property type="match status" value="1"/>
</dbReference>
<dbReference type="GO" id="GO:0016853">
    <property type="term" value="F:isomerase activity"/>
    <property type="evidence" value="ECO:0007669"/>
    <property type="project" value="UniProtKB-KW"/>
</dbReference>
<dbReference type="EMBL" id="SJPS01000010">
    <property type="protein sequence ID" value="TWU21374.1"/>
    <property type="molecule type" value="Genomic_DNA"/>
</dbReference>
<gene>
    <name evidence="2" type="ORF">Pla144_45950</name>
</gene>
<feature type="domain" description="Xylose isomerase-like TIM barrel" evidence="1">
    <location>
        <begin position="130"/>
        <end position="282"/>
    </location>
</feature>
<name>A0A5C6CD25_9BACT</name>
<keyword evidence="2" id="KW-0413">Isomerase</keyword>
<dbReference type="Gene3D" id="3.20.20.150">
    <property type="entry name" value="Divalent-metal-dependent TIM barrel enzymes"/>
    <property type="match status" value="1"/>
</dbReference>
<keyword evidence="3" id="KW-1185">Reference proteome</keyword>
<dbReference type="Proteomes" id="UP000318437">
    <property type="component" value="Unassembled WGS sequence"/>
</dbReference>
<evidence type="ECO:0000313" key="3">
    <source>
        <dbReference type="Proteomes" id="UP000318437"/>
    </source>
</evidence>
<accession>A0A5C6CD25</accession>
<proteinExistence type="predicted"/>
<protein>
    <submittedName>
        <fullName evidence="2">Xylose isomerase-like TIM barrel</fullName>
    </submittedName>
</protein>
<dbReference type="AlphaFoldDB" id="A0A5C6CD25"/>
<dbReference type="Pfam" id="PF01261">
    <property type="entry name" value="AP_endonuc_2"/>
    <property type="match status" value="1"/>
</dbReference>
<evidence type="ECO:0000259" key="1">
    <source>
        <dbReference type="Pfam" id="PF01261"/>
    </source>
</evidence>
<sequence>MDISRFSRTLTWFVVTLFAVGLIHSFSNASPAENEKSINFSPENLVAWCIVPFDAKHRSPAERAAMLNRLGLNRVAYDWRAEHVPTFEKEILEYKKHGIDFFAFWDWHPEMVELVKKHGIHPQFWVMMPNPETGTQEEKVEAAAKQLMPKVNEARQLGCQLGLYNHGGWAGEPLNLVAVCRWLRDHADAKHVGIVYNFHHAHEHIDDFADVFASLKSYLLCLNLNGMNRDANPKILPIGQGEFEKEMIEIVQHTGYDGPIGILDHREDTDSEVSLRENLDGLARLQNEIE</sequence>
<dbReference type="OrthoDB" id="256625at2"/>
<dbReference type="InterPro" id="IPR013022">
    <property type="entry name" value="Xyl_isomerase-like_TIM-brl"/>
</dbReference>
<evidence type="ECO:0000313" key="2">
    <source>
        <dbReference type="EMBL" id="TWU21374.1"/>
    </source>
</evidence>